<dbReference type="EMBL" id="UWXJ01000001">
    <property type="protein sequence ID" value="VCY81485.1"/>
    <property type="molecule type" value="Genomic_DNA"/>
</dbReference>
<organism evidence="1 2">
    <name type="scientific">Escherichia coli</name>
    <dbReference type="NCBI Taxonomy" id="562"/>
    <lineage>
        <taxon>Bacteria</taxon>
        <taxon>Pseudomonadati</taxon>
        <taxon>Pseudomonadota</taxon>
        <taxon>Gammaproteobacteria</taxon>
        <taxon>Enterobacterales</taxon>
        <taxon>Enterobacteriaceae</taxon>
        <taxon>Escherichia</taxon>
    </lineage>
</organism>
<dbReference type="Proteomes" id="UP000281521">
    <property type="component" value="Unassembled WGS sequence"/>
</dbReference>
<evidence type="ECO:0000313" key="1">
    <source>
        <dbReference type="EMBL" id="VCY81485.1"/>
    </source>
</evidence>
<gene>
    <name evidence="1" type="ORF">BANRA_00104</name>
</gene>
<accession>A0A3P5DJ02</accession>
<evidence type="ECO:0000313" key="2">
    <source>
        <dbReference type="Proteomes" id="UP000281521"/>
    </source>
</evidence>
<sequence>MFSNSTLIQRYRRPFGHSLCLKELVGPSHMRFGSDYPFAPEVAVDLEMKSLAELTLLNNEQKIADRKSESPCIISLLAFHHW</sequence>
<reference evidence="1 2" key="1">
    <citation type="submission" date="2018-10" db="EMBL/GenBank/DDBJ databases">
        <authorList>
            <person name="Noll B N."/>
        </authorList>
    </citation>
    <scope>NUCLEOTIDE SEQUENCE [LARGE SCALE GENOMIC DNA]</scope>
    <source>
        <strain evidence="1">Ecoli022</strain>
    </source>
</reference>
<dbReference type="RefSeq" id="WP_060578011.1">
    <property type="nucleotide sequence ID" value="NZ_CAJHSD010000055.1"/>
</dbReference>
<proteinExistence type="predicted"/>
<name>A0A3P5DJ02_ECOLX</name>
<evidence type="ECO:0008006" key="3">
    <source>
        <dbReference type="Google" id="ProtNLM"/>
    </source>
</evidence>
<protein>
    <recommendedName>
        <fullName evidence="3">Amidohydrolase</fullName>
    </recommendedName>
</protein>
<dbReference type="AlphaFoldDB" id="A0A3P5DJ02"/>